<keyword evidence="3 5" id="KW-0418">Kinase</keyword>
<dbReference type="PROSITE" id="PS51219">
    <property type="entry name" value="DPCK"/>
    <property type="match status" value="1"/>
</dbReference>
<reference evidence="6" key="1">
    <citation type="submission" date="2016-10" db="EMBL/GenBank/DDBJ databases">
        <title>The complete genome sequence of the rumen bacterium Butyrivibrio hungatei MB2003.</title>
        <authorList>
            <person name="Palevich N."/>
            <person name="Kelly W.J."/>
            <person name="Leahy S.C."/>
            <person name="Altermann E."/>
            <person name="Rakonjac J."/>
            <person name="Attwood G.T."/>
        </authorList>
    </citation>
    <scope>NUCLEOTIDE SEQUENCE [LARGE SCALE GENOMIC DNA]</scope>
    <source>
        <strain evidence="6">MB2003</strain>
    </source>
</reference>
<evidence type="ECO:0000256" key="1">
    <source>
        <dbReference type="ARBA" id="ARBA00022741"/>
    </source>
</evidence>
<comment type="catalytic activity">
    <reaction evidence="3">
        <text>3'-dephospho-CoA + ATP = ADP + CoA + H(+)</text>
        <dbReference type="Rhea" id="RHEA:18245"/>
        <dbReference type="ChEBI" id="CHEBI:15378"/>
        <dbReference type="ChEBI" id="CHEBI:30616"/>
        <dbReference type="ChEBI" id="CHEBI:57287"/>
        <dbReference type="ChEBI" id="CHEBI:57328"/>
        <dbReference type="ChEBI" id="CHEBI:456216"/>
        <dbReference type="EC" id="2.7.1.24"/>
    </reaction>
</comment>
<proteinExistence type="inferred from homology"/>
<dbReference type="RefSeq" id="WP_083385847.1">
    <property type="nucleotide sequence ID" value="NZ_CP017831.1"/>
</dbReference>
<dbReference type="OrthoDB" id="9812943at2"/>
<sequence length="206" mass="23262">MGLIKGKTNIIGITGGVGAGKSTVLGYIRDNYNCLVIFSDDVANEIKKKGYPAYDELVKLLGKEILSDDGEIDKAKMAAAIFNDKDSLEKVNNILHPAVNTYIINIIGNERKNNVYDFVFVEAALLIENGYDKIVDELWYVYASEEARRERLKASRGYSDEKITDILANQLSDEVFREYCSFVIDNSTDLSDAAKQIDNKLWEWRK</sequence>
<keyword evidence="3" id="KW-0963">Cytoplasm</keyword>
<dbReference type="GO" id="GO:0015937">
    <property type="term" value="P:coenzyme A biosynthetic process"/>
    <property type="evidence" value="ECO:0007669"/>
    <property type="project" value="UniProtKB-UniRule"/>
</dbReference>
<dbReference type="KEGG" id="bhu:bhn_I1523"/>
<dbReference type="PANTHER" id="PTHR10695:SF46">
    <property type="entry name" value="BIFUNCTIONAL COENZYME A SYNTHASE-RELATED"/>
    <property type="match status" value="1"/>
</dbReference>
<keyword evidence="3" id="KW-0808">Transferase</keyword>
<keyword evidence="2 3" id="KW-0067">ATP-binding</keyword>
<protein>
    <recommendedName>
        <fullName evidence="3 4">Dephospho-CoA kinase</fullName>
        <ecNumber evidence="3 4">2.7.1.24</ecNumber>
    </recommendedName>
    <alternativeName>
        <fullName evidence="3">Dephosphocoenzyme A kinase</fullName>
    </alternativeName>
</protein>
<organism evidence="5 6">
    <name type="scientific">Butyrivibrio hungatei</name>
    <dbReference type="NCBI Taxonomy" id="185008"/>
    <lineage>
        <taxon>Bacteria</taxon>
        <taxon>Bacillati</taxon>
        <taxon>Bacillota</taxon>
        <taxon>Clostridia</taxon>
        <taxon>Lachnospirales</taxon>
        <taxon>Lachnospiraceae</taxon>
        <taxon>Butyrivibrio</taxon>
    </lineage>
</organism>
<comment type="similarity">
    <text evidence="3">Belongs to the CoaE family.</text>
</comment>
<dbReference type="GO" id="GO:0005737">
    <property type="term" value="C:cytoplasm"/>
    <property type="evidence" value="ECO:0007669"/>
    <property type="project" value="UniProtKB-SubCell"/>
</dbReference>
<name>A0A1D9P1U0_9FIRM</name>
<dbReference type="SUPFAM" id="SSF52540">
    <property type="entry name" value="P-loop containing nucleoside triphosphate hydrolases"/>
    <property type="match status" value="1"/>
</dbReference>
<evidence type="ECO:0000256" key="2">
    <source>
        <dbReference type="ARBA" id="ARBA00022840"/>
    </source>
</evidence>
<dbReference type="Pfam" id="PF01121">
    <property type="entry name" value="CoaE"/>
    <property type="match status" value="1"/>
</dbReference>
<feature type="binding site" evidence="3">
    <location>
        <begin position="18"/>
        <end position="23"/>
    </location>
    <ligand>
        <name>ATP</name>
        <dbReference type="ChEBI" id="CHEBI:30616"/>
    </ligand>
</feature>
<dbReference type="PANTHER" id="PTHR10695">
    <property type="entry name" value="DEPHOSPHO-COA KINASE-RELATED"/>
    <property type="match status" value="1"/>
</dbReference>
<dbReference type="CDD" id="cd02022">
    <property type="entry name" value="DPCK"/>
    <property type="match status" value="1"/>
</dbReference>
<keyword evidence="1 3" id="KW-0547">Nucleotide-binding</keyword>
<dbReference type="Proteomes" id="UP000179284">
    <property type="component" value="Chromosome I"/>
</dbReference>
<comment type="pathway">
    <text evidence="3">Cofactor biosynthesis; coenzyme A biosynthesis; CoA from (R)-pantothenate: step 5/5.</text>
</comment>
<dbReference type="AlphaFoldDB" id="A0A1D9P1U0"/>
<dbReference type="Gene3D" id="3.40.50.300">
    <property type="entry name" value="P-loop containing nucleotide triphosphate hydrolases"/>
    <property type="match status" value="1"/>
</dbReference>
<dbReference type="EC" id="2.7.1.24" evidence="3 4"/>
<gene>
    <name evidence="3" type="primary">coaE</name>
    <name evidence="5" type="ORF">bhn_I1523</name>
</gene>
<dbReference type="GO" id="GO:0005524">
    <property type="term" value="F:ATP binding"/>
    <property type="evidence" value="ECO:0007669"/>
    <property type="project" value="UniProtKB-UniRule"/>
</dbReference>
<dbReference type="NCBIfam" id="TIGR00152">
    <property type="entry name" value="dephospho-CoA kinase"/>
    <property type="match status" value="1"/>
</dbReference>
<keyword evidence="3" id="KW-0173">Coenzyme A biosynthesis</keyword>
<evidence type="ECO:0000313" key="5">
    <source>
        <dbReference type="EMBL" id="AOZ96556.1"/>
    </source>
</evidence>
<evidence type="ECO:0000256" key="3">
    <source>
        <dbReference type="HAMAP-Rule" id="MF_00376"/>
    </source>
</evidence>
<comment type="function">
    <text evidence="3">Catalyzes the phosphorylation of the 3'-hydroxyl group of dephosphocoenzyme A to form coenzyme A.</text>
</comment>
<evidence type="ECO:0000313" key="6">
    <source>
        <dbReference type="Proteomes" id="UP000179284"/>
    </source>
</evidence>
<keyword evidence="6" id="KW-1185">Reference proteome</keyword>
<dbReference type="HAMAP" id="MF_00376">
    <property type="entry name" value="Dephospho_CoA_kinase"/>
    <property type="match status" value="1"/>
</dbReference>
<dbReference type="InterPro" id="IPR027417">
    <property type="entry name" value="P-loop_NTPase"/>
</dbReference>
<dbReference type="InterPro" id="IPR001977">
    <property type="entry name" value="Depp_CoAkinase"/>
</dbReference>
<accession>A0A1D9P1U0</accession>
<comment type="subcellular location">
    <subcellularLocation>
        <location evidence="3">Cytoplasm</location>
    </subcellularLocation>
</comment>
<dbReference type="EMBL" id="CP017831">
    <property type="protein sequence ID" value="AOZ96556.1"/>
    <property type="molecule type" value="Genomic_DNA"/>
</dbReference>
<evidence type="ECO:0000256" key="4">
    <source>
        <dbReference type="NCBIfam" id="TIGR00152"/>
    </source>
</evidence>
<dbReference type="GO" id="GO:0004140">
    <property type="term" value="F:dephospho-CoA kinase activity"/>
    <property type="evidence" value="ECO:0007669"/>
    <property type="project" value="UniProtKB-UniRule"/>
</dbReference>
<dbReference type="UniPathway" id="UPA00241">
    <property type="reaction ID" value="UER00356"/>
</dbReference>